<protein>
    <submittedName>
        <fullName evidence="2">Uncharacterized protein</fullName>
    </submittedName>
</protein>
<evidence type="ECO:0000313" key="3">
    <source>
        <dbReference type="Proteomes" id="UP000246018"/>
    </source>
</evidence>
<organism evidence="2 3">
    <name type="scientific">Nocardioides gansuensis</name>
    <dbReference type="NCBI Taxonomy" id="2138300"/>
    <lineage>
        <taxon>Bacteria</taxon>
        <taxon>Bacillati</taxon>
        <taxon>Actinomycetota</taxon>
        <taxon>Actinomycetes</taxon>
        <taxon>Propionibacteriales</taxon>
        <taxon>Nocardioidaceae</taxon>
        <taxon>Nocardioides</taxon>
    </lineage>
</organism>
<dbReference type="Pfam" id="PF12385">
    <property type="entry name" value="Peptidase_C70"/>
    <property type="match status" value="1"/>
</dbReference>
<gene>
    <name evidence="2" type="ORF">DDE18_05520</name>
</gene>
<dbReference type="EMBL" id="QDGZ01000002">
    <property type="protein sequence ID" value="PVG83772.1"/>
    <property type="molecule type" value="Genomic_DNA"/>
</dbReference>
<name>A0A2T8FDI3_9ACTN</name>
<evidence type="ECO:0000313" key="2">
    <source>
        <dbReference type="EMBL" id="PVG83772.1"/>
    </source>
</evidence>
<comment type="caution">
    <text evidence="2">The sequence shown here is derived from an EMBL/GenBank/DDBJ whole genome shotgun (WGS) entry which is preliminary data.</text>
</comment>
<dbReference type="Proteomes" id="UP000246018">
    <property type="component" value="Unassembled WGS sequence"/>
</dbReference>
<dbReference type="OrthoDB" id="10014044at2"/>
<feature type="region of interest" description="Disordered" evidence="1">
    <location>
        <begin position="1"/>
        <end position="41"/>
    </location>
</feature>
<reference evidence="2 3" key="1">
    <citation type="submission" date="2018-04" db="EMBL/GenBank/DDBJ databases">
        <title>Genome of Nocardioides gansuensis WSJ-1.</title>
        <authorList>
            <person name="Wu S."/>
            <person name="Wang G."/>
        </authorList>
    </citation>
    <scope>NUCLEOTIDE SEQUENCE [LARGE SCALE GENOMIC DNA]</scope>
    <source>
        <strain evidence="2 3">WSJ-1</strain>
    </source>
</reference>
<dbReference type="AlphaFoldDB" id="A0A2T8FDI3"/>
<proteinExistence type="predicted"/>
<keyword evidence="3" id="KW-1185">Reference proteome</keyword>
<feature type="compositionally biased region" description="Pro residues" evidence="1">
    <location>
        <begin position="11"/>
        <end position="22"/>
    </location>
</feature>
<evidence type="ECO:0000256" key="1">
    <source>
        <dbReference type="SAM" id="MobiDB-lite"/>
    </source>
</evidence>
<dbReference type="RefSeq" id="WP_116571245.1">
    <property type="nucleotide sequence ID" value="NZ_QDGZ01000002.1"/>
</dbReference>
<dbReference type="InterPro" id="IPR022118">
    <property type="entry name" value="Peptidase_C70_AvrRpt2"/>
</dbReference>
<accession>A0A2T8FDI3</accession>
<sequence length="283" mass="29206">MTILASHRPDPASPPVPEPAPAPAASAPAEDAVLDHGDAKSAAQSHAVFDRLGKQMSTATTYDLGPLALERRLDELDQVIAAEVDTAEAARARADRVGTLRRQDDLLDVGEVAARLATRPPVSPSLPPVRRVTHDVRIAKVRPGLTCGAAAAASLVAWRDRLDPASDELPAGAGPWTPYADGRQARSAADLAAWGLTVTTAATAGAVFDALEAHGPLWLAASPPGEHAVVVSSATSDGTDTRVNVMDPCSAEAAPLEQSWSDLRSCVGAADGLPLTLAHLTTS</sequence>